<accession>A0A9P2T6R9</accession>
<feature type="transmembrane region" description="Helical" evidence="1">
    <location>
        <begin position="109"/>
        <end position="129"/>
    </location>
</feature>
<sequence>MRLDTSRAVDRRLDAVYRWGAVAVAVPLIITGLLGAAGHGVGFAVDHEVVPGVSAAEALGFLMVAVGSFLVGGAIVGGTVASTVNIAVGAVLVLGGLGALLVLDTPHNLLALRISDVICGFVAGMVLLTSGMYGRFSGRLPYDNPYWRSRNPRWVPEPPRRARPFFVGRG</sequence>
<comment type="caution">
    <text evidence="2">The sequence shown here is derived from an EMBL/GenBank/DDBJ whole genome shotgun (WGS) entry which is preliminary data.</text>
</comment>
<name>A0A9P2T6R9_THEFU</name>
<reference evidence="2 3" key="1">
    <citation type="journal article" date="2013" name="Genome Announc.">
        <title>Draft Genome Sequence of the Lignocellulose Decomposer Thermobifida fusca Strain TM51.</title>
        <authorList>
            <person name="Toth A."/>
            <person name="Barna T."/>
            <person name="Nagy I."/>
            <person name="Horvath B."/>
            <person name="Nagy I."/>
            <person name="Tancsics A."/>
            <person name="Kriszt B."/>
            <person name="Baka E."/>
            <person name="Fekete C."/>
            <person name="Kukolya J."/>
        </authorList>
    </citation>
    <scope>NUCLEOTIDE SEQUENCE [LARGE SCALE GENOMIC DNA]</scope>
    <source>
        <strain evidence="2 3">TM51</strain>
    </source>
</reference>
<organism evidence="2 3">
    <name type="scientific">Thermobifida fusca TM51</name>
    <dbReference type="NCBI Taxonomy" id="1169414"/>
    <lineage>
        <taxon>Bacteria</taxon>
        <taxon>Bacillati</taxon>
        <taxon>Actinomycetota</taxon>
        <taxon>Actinomycetes</taxon>
        <taxon>Streptosporangiales</taxon>
        <taxon>Nocardiopsidaceae</taxon>
        <taxon>Thermobifida</taxon>
    </lineage>
</organism>
<keyword evidence="3" id="KW-1185">Reference proteome</keyword>
<proteinExistence type="predicted"/>
<evidence type="ECO:0000313" key="2">
    <source>
        <dbReference type="EMBL" id="EOR69941.1"/>
    </source>
</evidence>
<evidence type="ECO:0000313" key="3">
    <source>
        <dbReference type="Proteomes" id="UP000014184"/>
    </source>
</evidence>
<feature type="transmembrane region" description="Helical" evidence="1">
    <location>
        <begin position="84"/>
        <end position="103"/>
    </location>
</feature>
<keyword evidence="1" id="KW-1133">Transmembrane helix</keyword>
<keyword evidence="1" id="KW-0472">Membrane</keyword>
<evidence type="ECO:0008006" key="4">
    <source>
        <dbReference type="Google" id="ProtNLM"/>
    </source>
</evidence>
<protein>
    <recommendedName>
        <fullName evidence="4">DUF4383 domain-containing protein</fullName>
    </recommendedName>
</protein>
<dbReference type="AlphaFoldDB" id="A0A9P2T6R9"/>
<feature type="transmembrane region" description="Helical" evidence="1">
    <location>
        <begin position="16"/>
        <end position="38"/>
    </location>
</feature>
<dbReference type="EMBL" id="AOSG01000087">
    <property type="protein sequence ID" value="EOR69941.1"/>
    <property type="molecule type" value="Genomic_DNA"/>
</dbReference>
<dbReference type="RefSeq" id="WP_011293413.1">
    <property type="nucleotide sequence ID" value="NZ_AOSG01000087.1"/>
</dbReference>
<evidence type="ECO:0000256" key="1">
    <source>
        <dbReference type="SAM" id="Phobius"/>
    </source>
</evidence>
<feature type="transmembrane region" description="Helical" evidence="1">
    <location>
        <begin position="58"/>
        <end position="77"/>
    </location>
</feature>
<keyword evidence="1" id="KW-0812">Transmembrane</keyword>
<gene>
    <name evidence="2" type="ORF">TM51_15366</name>
</gene>
<dbReference type="Proteomes" id="UP000014184">
    <property type="component" value="Unassembled WGS sequence"/>
</dbReference>